<keyword evidence="4 7" id="KW-1133">Transmembrane helix</keyword>
<dbReference type="CTD" id="256472"/>
<dbReference type="Proteomes" id="UP000515152">
    <property type="component" value="Chromosome 8"/>
</dbReference>
<feature type="transmembrane region" description="Helical" evidence="7">
    <location>
        <begin position="40"/>
        <end position="62"/>
    </location>
</feature>
<dbReference type="Pfam" id="PF14857">
    <property type="entry name" value="TMEM151"/>
    <property type="match status" value="1"/>
</dbReference>
<evidence type="ECO:0000256" key="6">
    <source>
        <dbReference type="SAM" id="MobiDB-lite"/>
    </source>
</evidence>
<keyword evidence="8" id="KW-1185">Reference proteome</keyword>
<evidence type="ECO:0000256" key="3">
    <source>
        <dbReference type="ARBA" id="ARBA00022692"/>
    </source>
</evidence>
<dbReference type="PANTHER" id="PTHR31893">
    <property type="entry name" value="TRANSMEMBRANE PROTEIN 151 HOMOLOG"/>
    <property type="match status" value="1"/>
</dbReference>
<comment type="similarity">
    <text evidence="2">Belongs to the TMEM151 family.</text>
</comment>
<feature type="transmembrane region" description="Helical" evidence="7">
    <location>
        <begin position="91"/>
        <end position="109"/>
    </location>
</feature>
<dbReference type="PANTHER" id="PTHR31893:SF3">
    <property type="entry name" value="TRANSMEMBRANE PROTEIN 151A"/>
    <property type="match status" value="1"/>
</dbReference>
<dbReference type="GeneID" id="105911320"/>
<feature type="compositionally biased region" description="Acidic residues" evidence="6">
    <location>
        <begin position="519"/>
        <end position="531"/>
    </location>
</feature>
<name>A0A6P8FZF1_CLUHA</name>
<evidence type="ECO:0000256" key="2">
    <source>
        <dbReference type="ARBA" id="ARBA00009583"/>
    </source>
</evidence>
<comment type="subcellular location">
    <subcellularLocation>
        <location evidence="1">Membrane</location>
        <topology evidence="1">Multi-pass membrane protein</topology>
    </subcellularLocation>
</comment>
<dbReference type="OrthoDB" id="190434at2759"/>
<dbReference type="KEGG" id="char:105911320"/>
<evidence type="ECO:0000256" key="1">
    <source>
        <dbReference type="ARBA" id="ARBA00004141"/>
    </source>
</evidence>
<accession>A0A6P8FZF1</accession>
<keyword evidence="5 7" id="KW-0472">Membrane</keyword>
<dbReference type="AlphaFoldDB" id="A0A6P8FZF1"/>
<organism evidence="8 9">
    <name type="scientific">Clupea harengus</name>
    <name type="common">Atlantic herring</name>
    <dbReference type="NCBI Taxonomy" id="7950"/>
    <lineage>
        <taxon>Eukaryota</taxon>
        <taxon>Metazoa</taxon>
        <taxon>Chordata</taxon>
        <taxon>Craniata</taxon>
        <taxon>Vertebrata</taxon>
        <taxon>Euteleostomi</taxon>
        <taxon>Actinopterygii</taxon>
        <taxon>Neopterygii</taxon>
        <taxon>Teleostei</taxon>
        <taxon>Clupei</taxon>
        <taxon>Clupeiformes</taxon>
        <taxon>Clupeoidei</taxon>
        <taxon>Clupeidae</taxon>
        <taxon>Clupea</taxon>
    </lineage>
</organism>
<evidence type="ECO:0000313" key="9">
    <source>
        <dbReference type="RefSeq" id="XP_031428577.2"/>
    </source>
</evidence>
<dbReference type="InterPro" id="IPR026767">
    <property type="entry name" value="Tmem151"/>
</dbReference>
<evidence type="ECO:0000256" key="7">
    <source>
        <dbReference type="SAM" id="Phobius"/>
    </source>
</evidence>
<protein>
    <submittedName>
        <fullName evidence="9">Transmembrane protein 151B</fullName>
    </submittedName>
</protein>
<keyword evidence="3 7" id="KW-0812">Transmembrane</keyword>
<dbReference type="GO" id="GO:0016020">
    <property type="term" value="C:membrane"/>
    <property type="evidence" value="ECO:0007669"/>
    <property type="project" value="UniProtKB-SubCell"/>
</dbReference>
<proteinExistence type="inferred from homology"/>
<evidence type="ECO:0000256" key="5">
    <source>
        <dbReference type="ARBA" id="ARBA00023136"/>
    </source>
</evidence>
<evidence type="ECO:0000256" key="4">
    <source>
        <dbReference type="ARBA" id="ARBA00022989"/>
    </source>
</evidence>
<feature type="compositionally biased region" description="Basic and acidic residues" evidence="6">
    <location>
        <begin position="532"/>
        <end position="571"/>
    </location>
</feature>
<dbReference type="RefSeq" id="XP_031428577.2">
    <property type="nucleotide sequence ID" value="XM_031572717.2"/>
</dbReference>
<feature type="region of interest" description="Disordered" evidence="6">
    <location>
        <begin position="1"/>
        <end position="22"/>
    </location>
</feature>
<reference evidence="9" key="1">
    <citation type="submission" date="2025-08" db="UniProtKB">
        <authorList>
            <consortium name="RefSeq"/>
        </authorList>
    </citation>
    <scope>IDENTIFICATION</scope>
</reference>
<evidence type="ECO:0000313" key="8">
    <source>
        <dbReference type="Proteomes" id="UP000515152"/>
    </source>
</evidence>
<feature type="region of interest" description="Disordered" evidence="6">
    <location>
        <begin position="516"/>
        <end position="571"/>
    </location>
</feature>
<gene>
    <name evidence="9" type="primary">LOC105911320</name>
</gene>
<feature type="region of interest" description="Disordered" evidence="6">
    <location>
        <begin position="318"/>
        <end position="343"/>
    </location>
</feature>
<sequence>MPGVTVTGEAPTLNGGGREEQRPLKQSLGGSLCRESHWKCLLLTLLMIGCFCTLGWCSLYRVTVMATDDQGHAYYYGDRARLYHDSPCSNGYVYIPLAFLAMLYLVYLVECWHCYSKTAHLPQVETAQVYERVTRLQQATPCIWWKAISYHYVRRTRQVTRYRNGDAYTTTQVYHERVNTHASSCEFDYSGHGVKDISKQLQGLLDHPAVRLRFTKCFSFACARAESAYLTQRARFFSDNEGLDDYMEAREGMHLKNVDFREHMLAFPEPACQPWFSRRGVFWLASALLFSWPLRVVAEYRTAYVHYHVEKLFGENEDANDNESGEYRHPGLENGGRSRGGPTLRVISRVNTVDITELEWHIRCNQQMVPSYSEALLMDLDLVGGGAGSAGYTNGNGLSQRRRRHSSYLLQSCPRCHRSSSSSSLPSRVRGNVAMGAGSLPCGVGAVVGGVGGRLGLSRSGFSLGRLHAVRHRRPCLFHSRSLGGGMGGRGNEGGGGGGFLGLGFRVADEERRGVLEGEGLEDEEEEEEEEERVRQERRRGEERGEPDEERGGVVEVRDGDRERPPAYEEALRFPVLIVHGDESCHGSRDIDTG</sequence>